<evidence type="ECO:0000256" key="1">
    <source>
        <dbReference type="ARBA" id="ARBA00004429"/>
    </source>
</evidence>
<keyword evidence="2 9" id="KW-0813">Transport</keyword>
<dbReference type="InterPro" id="IPR007387">
    <property type="entry name" value="TRAP_DctQ"/>
</dbReference>
<protein>
    <recommendedName>
        <fullName evidence="9">TRAP transporter small permease protein</fullName>
    </recommendedName>
</protein>
<evidence type="ECO:0000256" key="4">
    <source>
        <dbReference type="ARBA" id="ARBA00022519"/>
    </source>
</evidence>
<evidence type="ECO:0000256" key="3">
    <source>
        <dbReference type="ARBA" id="ARBA00022475"/>
    </source>
</evidence>
<gene>
    <name evidence="11" type="ORF">HZS80_19960</name>
</gene>
<organism evidence="11 12">
    <name type="scientific">Vreelandella glaciei</name>
    <dbReference type="NCBI Taxonomy" id="186761"/>
    <lineage>
        <taxon>Bacteria</taxon>
        <taxon>Pseudomonadati</taxon>
        <taxon>Pseudomonadota</taxon>
        <taxon>Gammaproteobacteria</taxon>
        <taxon>Oceanospirillales</taxon>
        <taxon>Halomonadaceae</taxon>
        <taxon>Vreelandella</taxon>
    </lineage>
</organism>
<comment type="function">
    <text evidence="9">Part of the tripartite ATP-independent periplasmic (TRAP) transport system.</text>
</comment>
<evidence type="ECO:0000256" key="8">
    <source>
        <dbReference type="ARBA" id="ARBA00038436"/>
    </source>
</evidence>
<keyword evidence="7 9" id="KW-0472">Membrane</keyword>
<keyword evidence="12" id="KW-1185">Reference proteome</keyword>
<evidence type="ECO:0000256" key="7">
    <source>
        <dbReference type="ARBA" id="ARBA00023136"/>
    </source>
</evidence>
<keyword evidence="5 9" id="KW-0812">Transmembrane</keyword>
<dbReference type="EMBL" id="JACCDE010000037">
    <property type="protein sequence ID" value="NYS79949.1"/>
    <property type="molecule type" value="Genomic_DNA"/>
</dbReference>
<evidence type="ECO:0000256" key="5">
    <source>
        <dbReference type="ARBA" id="ARBA00022692"/>
    </source>
</evidence>
<reference evidence="11 12" key="1">
    <citation type="journal article" date="2003" name="Extremophiles">
        <title>Halomonas glaciei sp. nov. isolated from fast ice of Adelie Land, Antarctica.</title>
        <authorList>
            <person name="Reddy G.S."/>
            <person name="Raghavan P.U."/>
            <person name="Sarita N.B."/>
            <person name="Prakash J.S."/>
            <person name="Nagesh N."/>
            <person name="Delille D."/>
            <person name="Shivaji S."/>
        </authorList>
    </citation>
    <scope>NUCLEOTIDE SEQUENCE [LARGE SCALE GENOMIC DNA]</scope>
    <source>
        <strain evidence="11 12">DD39</strain>
    </source>
</reference>
<dbReference type="RefSeq" id="WP_179917093.1">
    <property type="nucleotide sequence ID" value="NZ_JACCDE010000037.1"/>
</dbReference>
<dbReference type="Pfam" id="PF04290">
    <property type="entry name" value="DctQ"/>
    <property type="match status" value="1"/>
</dbReference>
<dbReference type="GO" id="GO:0005886">
    <property type="term" value="C:plasma membrane"/>
    <property type="evidence" value="ECO:0007669"/>
    <property type="project" value="UniProtKB-SubCell"/>
</dbReference>
<dbReference type="GO" id="GO:0015740">
    <property type="term" value="P:C4-dicarboxylate transport"/>
    <property type="evidence" value="ECO:0007669"/>
    <property type="project" value="TreeGrafter"/>
</dbReference>
<comment type="subunit">
    <text evidence="9">The complex comprises the extracytoplasmic solute receptor protein and the two transmembrane proteins.</text>
</comment>
<evidence type="ECO:0000256" key="9">
    <source>
        <dbReference type="RuleBase" id="RU369079"/>
    </source>
</evidence>
<feature type="transmembrane region" description="Helical" evidence="9">
    <location>
        <begin position="31"/>
        <end position="55"/>
    </location>
</feature>
<dbReference type="PANTHER" id="PTHR35011">
    <property type="entry name" value="2,3-DIKETO-L-GULONATE TRAP TRANSPORTER SMALL PERMEASE PROTEIN YIAM"/>
    <property type="match status" value="1"/>
</dbReference>
<feature type="transmembrane region" description="Helical" evidence="9">
    <location>
        <begin position="110"/>
        <end position="131"/>
    </location>
</feature>
<name>A0A7Z0S023_9GAMM</name>
<proteinExistence type="inferred from homology"/>
<feature type="domain" description="Tripartite ATP-independent periplasmic transporters DctQ component" evidence="10">
    <location>
        <begin position="47"/>
        <end position="171"/>
    </location>
</feature>
<dbReference type="InterPro" id="IPR055348">
    <property type="entry name" value="DctQ"/>
</dbReference>
<keyword evidence="3" id="KW-1003">Cell membrane</keyword>
<dbReference type="AlphaFoldDB" id="A0A7Z0S023"/>
<keyword evidence="6 9" id="KW-1133">Transmembrane helix</keyword>
<feature type="transmembrane region" description="Helical" evidence="9">
    <location>
        <begin position="151"/>
        <end position="169"/>
    </location>
</feature>
<dbReference type="GO" id="GO:0022857">
    <property type="term" value="F:transmembrane transporter activity"/>
    <property type="evidence" value="ECO:0007669"/>
    <property type="project" value="UniProtKB-UniRule"/>
</dbReference>
<comment type="caution">
    <text evidence="11">The sequence shown here is derived from an EMBL/GenBank/DDBJ whole genome shotgun (WGS) entry which is preliminary data.</text>
</comment>
<evidence type="ECO:0000256" key="2">
    <source>
        <dbReference type="ARBA" id="ARBA00022448"/>
    </source>
</evidence>
<dbReference type="PANTHER" id="PTHR35011:SF2">
    <property type="entry name" value="2,3-DIKETO-L-GULONATE TRAP TRANSPORTER SMALL PERMEASE PROTEIN YIAM"/>
    <property type="match status" value="1"/>
</dbReference>
<comment type="subcellular location">
    <subcellularLocation>
        <location evidence="1 9">Cell inner membrane</location>
        <topology evidence="1 9">Multi-pass membrane protein</topology>
    </subcellularLocation>
</comment>
<dbReference type="Proteomes" id="UP000526892">
    <property type="component" value="Unassembled WGS sequence"/>
</dbReference>
<accession>A0A7Z0S023</accession>
<comment type="similarity">
    <text evidence="8 9">Belongs to the TRAP transporter small permease family.</text>
</comment>
<evidence type="ECO:0000259" key="10">
    <source>
        <dbReference type="Pfam" id="PF04290"/>
    </source>
</evidence>
<evidence type="ECO:0000313" key="12">
    <source>
        <dbReference type="Proteomes" id="UP000526892"/>
    </source>
</evidence>
<feature type="transmembrane region" description="Helical" evidence="9">
    <location>
        <begin position="75"/>
        <end position="98"/>
    </location>
</feature>
<keyword evidence="4 9" id="KW-0997">Cell inner membrane</keyword>
<sequence>MLETSEQKIHLSDEVPRGLVAGLRRFRLGAALVHIIEGCAVAFMGGIAILVFANAFSRYAFGRPLPWTDEVVPMLLVWVTAVGIVLASLRGALISCDILTSRLPGVVARIVSRSCAIFGALTMGVLGWYVWQYMGLFGSDLTPMLRLPKSVIFSGLLLGAVGMVVSLLLRIRH</sequence>
<evidence type="ECO:0000313" key="11">
    <source>
        <dbReference type="EMBL" id="NYS79949.1"/>
    </source>
</evidence>
<evidence type="ECO:0000256" key="6">
    <source>
        <dbReference type="ARBA" id="ARBA00022989"/>
    </source>
</evidence>